<name>A0A0F3NB41_ANAPH</name>
<comment type="caution">
    <text evidence="1">The sequence shown here is derived from an EMBL/GenBank/DDBJ whole genome shotgun (WGS) entry which is preliminary data.</text>
</comment>
<evidence type="ECO:0000313" key="2">
    <source>
        <dbReference type="Proteomes" id="UP000033441"/>
    </source>
</evidence>
<proteinExistence type="predicted"/>
<dbReference type="AlphaFoldDB" id="A0A0F3NB41"/>
<dbReference type="EMBL" id="LANV01000001">
    <property type="protein sequence ID" value="KJV64946.1"/>
    <property type="molecule type" value="Genomic_DNA"/>
</dbReference>
<accession>A0A0F3NB41</accession>
<organism evidence="1 2">
    <name type="scientific">Anaplasma phagocytophilum str. ApMUC09</name>
    <dbReference type="NCBI Taxonomy" id="1359152"/>
    <lineage>
        <taxon>Bacteria</taxon>
        <taxon>Pseudomonadati</taxon>
        <taxon>Pseudomonadota</taxon>
        <taxon>Alphaproteobacteria</taxon>
        <taxon>Rickettsiales</taxon>
        <taxon>Anaplasmataceae</taxon>
        <taxon>Anaplasma</taxon>
        <taxon>phagocytophilum group</taxon>
    </lineage>
</organism>
<sequence>MLQALPISAIVPSIIYSDMISAFEIVYKSASSYSEYLM</sequence>
<protein>
    <submittedName>
        <fullName evidence="1">Uncharacterized protein</fullName>
    </submittedName>
</protein>
<gene>
    <name evidence="1" type="ORF">APHMUC_0802</name>
</gene>
<dbReference type="Proteomes" id="UP000033441">
    <property type="component" value="Unassembled WGS sequence"/>
</dbReference>
<evidence type="ECO:0000313" key="1">
    <source>
        <dbReference type="EMBL" id="KJV64946.1"/>
    </source>
</evidence>
<reference evidence="1 2" key="1">
    <citation type="submission" date="2015-02" db="EMBL/GenBank/DDBJ databases">
        <title>Genome Sequencing of Rickettsiales.</title>
        <authorList>
            <person name="Daugherty S.C."/>
            <person name="Su Q."/>
            <person name="Abolude K."/>
            <person name="Beier-Sexton M."/>
            <person name="Carlyon J.A."/>
            <person name="Carter R."/>
            <person name="Day N.P."/>
            <person name="Dumler S.J."/>
            <person name="Dyachenko V."/>
            <person name="Godinez A."/>
            <person name="Kurtti T.J."/>
            <person name="Lichay M."/>
            <person name="Mullins K.E."/>
            <person name="Ott S."/>
            <person name="Pappas-Brown V."/>
            <person name="Paris D.H."/>
            <person name="Patel P."/>
            <person name="Richards A.L."/>
            <person name="Sadzewicz L."/>
            <person name="Sears K."/>
            <person name="Seidman D."/>
            <person name="Sengamalay N."/>
            <person name="Stenos J."/>
            <person name="Tallon L.J."/>
            <person name="Vincent G."/>
            <person name="Fraser C.M."/>
            <person name="Munderloh U."/>
            <person name="Dunning-Hotopp J.C."/>
        </authorList>
    </citation>
    <scope>NUCLEOTIDE SEQUENCE [LARGE SCALE GENOMIC DNA]</scope>
    <source>
        <strain evidence="1 2">ApMUC09</strain>
    </source>
</reference>
<dbReference type="PATRIC" id="fig|1359152.3.peg.844"/>